<accession>A0AA40VV46</accession>
<dbReference type="EMBL" id="VJXY01000087">
    <property type="protein sequence ID" value="MBD6620862.1"/>
    <property type="molecule type" value="Genomic_DNA"/>
</dbReference>
<dbReference type="Proteomes" id="UP001165986">
    <property type="component" value="Unassembled WGS sequence"/>
</dbReference>
<protein>
    <submittedName>
        <fullName evidence="1">Uncharacterized protein</fullName>
    </submittedName>
</protein>
<evidence type="ECO:0000313" key="1">
    <source>
        <dbReference type="EMBL" id="MBD6620862.1"/>
    </source>
</evidence>
<reference evidence="1" key="1">
    <citation type="submission" date="2019-07" db="EMBL/GenBank/DDBJ databases">
        <title>Toxilogical consequences of a new and cryptic species of cyanobacteria (Komarekiella delphini-convector) recovered from the epidermis of a bottlenose dolphin and 1500 ft. in the air.</title>
        <authorList>
            <person name="Brown A.O."/>
            <person name="Dvorak P."/>
            <person name="Villanueva C.D."/>
            <person name="Foss A.J."/>
            <person name="Garvey A.D."/>
            <person name="Gibson Q.A."/>
            <person name="Johansen J.R."/>
            <person name="Casamatta D.A."/>
        </authorList>
    </citation>
    <scope>NUCLEOTIDE SEQUENCE</scope>
    <source>
        <strain evidence="1">SJRDD-AB1</strain>
    </source>
</reference>
<proteinExistence type="predicted"/>
<keyword evidence="2" id="KW-1185">Reference proteome</keyword>
<evidence type="ECO:0000313" key="2">
    <source>
        <dbReference type="Proteomes" id="UP001165986"/>
    </source>
</evidence>
<organism evidence="1 2">
    <name type="scientific">Komarekiella delphini-convector SJRDD-AB1</name>
    <dbReference type="NCBI Taxonomy" id="2593771"/>
    <lineage>
        <taxon>Bacteria</taxon>
        <taxon>Bacillati</taxon>
        <taxon>Cyanobacteriota</taxon>
        <taxon>Cyanophyceae</taxon>
        <taxon>Nostocales</taxon>
        <taxon>Nostocaceae</taxon>
        <taxon>Komarekiella</taxon>
        <taxon>Komarekiella delphini-convector</taxon>
    </lineage>
</organism>
<gene>
    <name evidence="1" type="ORF">FNW02_35245</name>
</gene>
<dbReference type="RefSeq" id="WP_191762174.1">
    <property type="nucleotide sequence ID" value="NZ_VJXY01000087.1"/>
</dbReference>
<name>A0AA40VV46_9NOST</name>
<sequence>MSSILKIKENIGDTTFKTKPQQVDKLLKSDPTYVAKAGELFFVSAIDRGSSDPKSLNYYGGDHWKVTFKKELQPREGGKPISTWFVYQGHVEEYRLIK</sequence>
<comment type="caution">
    <text evidence="1">The sequence shown here is derived from an EMBL/GenBank/DDBJ whole genome shotgun (WGS) entry which is preliminary data.</text>
</comment>
<dbReference type="AlphaFoldDB" id="A0AA40VV46"/>